<dbReference type="EMBL" id="ALYF01000002">
    <property type="protein sequence ID" value="EJW21928.1"/>
    <property type="molecule type" value="Genomic_DNA"/>
</dbReference>
<comment type="caution">
    <text evidence="2">The sequence shown here is derived from an EMBL/GenBank/DDBJ whole genome shotgun (WGS) entry which is preliminary data.</text>
</comment>
<keyword evidence="1" id="KW-0472">Membrane</keyword>
<evidence type="ECO:0000313" key="3">
    <source>
        <dbReference type="Proteomes" id="UP000004836"/>
    </source>
</evidence>
<keyword evidence="3" id="KW-1185">Reference proteome</keyword>
<protein>
    <submittedName>
        <fullName evidence="2">Uncharacterized protein</fullName>
    </submittedName>
</protein>
<dbReference type="Proteomes" id="UP000004836">
    <property type="component" value="Unassembled WGS sequence"/>
</dbReference>
<reference evidence="2 3" key="1">
    <citation type="journal article" date="2012" name="J. Bacteriol.">
        <title>Genome Sequence of Strain IMCC14465, Isolated from the East Sea, Belonging to the PS1 Clade of Alphaproteobacteria.</title>
        <authorList>
            <person name="Yang S.J."/>
            <person name="Kang I."/>
            <person name="Cho J.C."/>
        </authorList>
    </citation>
    <scope>NUCLEOTIDE SEQUENCE [LARGE SCALE GENOMIC DNA]</scope>
    <source>
        <strain evidence="2 3">IMCC14465</strain>
    </source>
</reference>
<evidence type="ECO:0000256" key="1">
    <source>
        <dbReference type="SAM" id="Phobius"/>
    </source>
</evidence>
<evidence type="ECO:0000313" key="2">
    <source>
        <dbReference type="EMBL" id="EJW21928.1"/>
    </source>
</evidence>
<accession>J9DIK2</accession>
<dbReference type="AlphaFoldDB" id="J9DIK2"/>
<organism evidence="2 3">
    <name type="scientific">alpha proteobacterium IMCC14465</name>
    <dbReference type="NCBI Taxonomy" id="1220535"/>
    <lineage>
        <taxon>Bacteria</taxon>
        <taxon>Pseudomonadati</taxon>
        <taxon>Pseudomonadota</taxon>
        <taxon>Alphaproteobacteria</taxon>
        <taxon>PS1 clade</taxon>
    </lineage>
</organism>
<keyword evidence="1" id="KW-0812">Transmembrane</keyword>
<sequence>MLECRQKLLIHIRFRLLVVFLISFLTRPHVFINFPSI</sequence>
<keyword evidence="1" id="KW-1133">Transmembrane helix</keyword>
<gene>
    <name evidence="2" type="ORF">IMCC14465_03220</name>
</gene>
<proteinExistence type="predicted"/>
<feature type="transmembrane region" description="Helical" evidence="1">
    <location>
        <begin position="12"/>
        <end position="32"/>
    </location>
</feature>
<name>J9DIK2_9PROT</name>